<dbReference type="HOGENOM" id="CLU_1370272_0_0_7"/>
<dbReference type="STRING" id="485915.Dret_2498"/>
<evidence type="ECO:0008006" key="3">
    <source>
        <dbReference type="Google" id="ProtNLM"/>
    </source>
</evidence>
<reference evidence="1 2" key="2">
    <citation type="journal article" date="2010" name="Stand. Genomic Sci.">
        <title>Complete genome sequence of Desulfohalobium retbaense type strain (HR(100)).</title>
        <authorList>
            <person name="Spring S."/>
            <person name="Nolan M."/>
            <person name="Lapidus A."/>
            <person name="Glavina Del Rio T."/>
            <person name="Copeland A."/>
            <person name="Tice H."/>
            <person name="Cheng J.F."/>
            <person name="Lucas S."/>
            <person name="Land M."/>
            <person name="Chen F."/>
            <person name="Bruce D."/>
            <person name="Goodwin L."/>
            <person name="Pitluck S."/>
            <person name="Ivanova N."/>
            <person name="Mavromatis K."/>
            <person name="Mikhailova N."/>
            <person name="Pati A."/>
            <person name="Chen A."/>
            <person name="Palaniappan K."/>
            <person name="Hauser L."/>
            <person name="Chang Y.J."/>
            <person name="Jeffries C.D."/>
            <person name="Munk C."/>
            <person name="Kiss H."/>
            <person name="Chain P."/>
            <person name="Han C."/>
            <person name="Brettin T."/>
            <person name="Detter J.C."/>
            <person name="Schuler E."/>
            <person name="Goker M."/>
            <person name="Rohde M."/>
            <person name="Bristow J."/>
            <person name="Eisen J.A."/>
            <person name="Markowitz V."/>
            <person name="Hugenholtz P."/>
            <person name="Kyrpides N.C."/>
            <person name="Klenk H.P."/>
        </authorList>
    </citation>
    <scope>NUCLEOTIDE SEQUENCE [LARGE SCALE GENOMIC DNA]</scope>
    <source>
        <strain evidence="1 2">DSM 5692</strain>
    </source>
</reference>
<accession>C8X5T3</accession>
<evidence type="ECO:0000313" key="2">
    <source>
        <dbReference type="Proteomes" id="UP000001052"/>
    </source>
</evidence>
<gene>
    <name evidence="1" type="ordered locus">Dret_2498</name>
</gene>
<dbReference type="AlphaFoldDB" id="C8X5T3"/>
<evidence type="ECO:0000313" key="1">
    <source>
        <dbReference type="EMBL" id="ACV69780.1"/>
    </source>
</evidence>
<name>C8X5T3_DESRD</name>
<reference evidence="2" key="1">
    <citation type="submission" date="2009-09" db="EMBL/GenBank/DDBJ databases">
        <title>The complete chromosome of Desulfohalobium retbaense DSM 5692.</title>
        <authorList>
            <consortium name="US DOE Joint Genome Institute (JGI-PGF)"/>
            <person name="Lucas S."/>
            <person name="Copeland A."/>
            <person name="Lapidus A."/>
            <person name="Glavina del Rio T."/>
            <person name="Dalin E."/>
            <person name="Tice H."/>
            <person name="Bruce D."/>
            <person name="Goodwin L."/>
            <person name="Pitluck S."/>
            <person name="Kyrpides N."/>
            <person name="Mavromatis K."/>
            <person name="Ivanova N."/>
            <person name="Mikhailova N."/>
            <person name="Munk A.C."/>
            <person name="Brettin T."/>
            <person name="Detter J.C."/>
            <person name="Han C."/>
            <person name="Tapia R."/>
            <person name="Larimer F."/>
            <person name="Land M."/>
            <person name="Hauser L."/>
            <person name="Markowitz V."/>
            <person name="Cheng J.-F."/>
            <person name="Hugenholtz P."/>
            <person name="Woyke T."/>
            <person name="Wu D."/>
            <person name="Spring S."/>
            <person name="Klenk H.-P."/>
            <person name="Eisen J.A."/>
        </authorList>
    </citation>
    <scope>NUCLEOTIDE SEQUENCE [LARGE SCALE GENOMIC DNA]</scope>
    <source>
        <strain evidence="2">DSM 5692</strain>
    </source>
</reference>
<protein>
    <recommendedName>
        <fullName evidence="3">Uracil-DNA glycosylase-like domain-containing protein</fullName>
    </recommendedName>
</protein>
<keyword evidence="2" id="KW-1185">Reference proteome</keyword>
<dbReference type="EMBL" id="CP001734">
    <property type="protein sequence ID" value="ACV69780.1"/>
    <property type="molecule type" value="Genomic_DNA"/>
</dbReference>
<proteinExistence type="predicted"/>
<organism evidence="1 2">
    <name type="scientific">Desulfohalobium retbaense (strain ATCC 49708 / DSM 5692 / JCM 16813 / HR100)</name>
    <dbReference type="NCBI Taxonomy" id="485915"/>
    <lineage>
        <taxon>Bacteria</taxon>
        <taxon>Pseudomonadati</taxon>
        <taxon>Thermodesulfobacteriota</taxon>
        <taxon>Desulfovibrionia</taxon>
        <taxon>Desulfovibrionales</taxon>
        <taxon>Desulfohalobiaceae</taxon>
        <taxon>Desulfohalobium</taxon>
    </lineage>
</organism>
<sequence>MDFGDVNLGEPWGTWYRLGLRHLFRPEPSQEAQETHVASPSAADGEFPEPWSRILTGLHPPVPLVWTYWRLACDLGPNPDPLRRTLWAKILANCDWPQGSVAFWPMSAMDNGRIVPATSHFHNGLAVIRPSMVVCFGQRAFEALYPGTAFDYGLYESIANVPVLALPGAQDMLPDNRRAKALVWGWLQSLSQRLPALNG</sequence>
<dbReference type="KEGG" id="drt:Dret_2498"/>
<dbReference type="Proteomes" id="UP000001052">
    <property type="component" value="Chromosome"/>
</dbReference>